<feature type="region of interest" description="Disordered" evidence="1">
    <location>
        <begin position="1"/>
        <end position="127"/>
    </location>
</feature>
<gene>
    <name evidence="2" type="ORF">PAC_03814</name>
</gene>
<evidence type="ECO:0000313" key="3">
    <source>
        <dbReference type="Proteomes" id="UP000184330"/>
    </source>
</evidence>
<organism evidence="2 3">
    <name type="scientific">Phialocephala subalpina</name>
    <dbReference type="NCBI Taxonomy" id="576137"/>
    <lineage>
        <taxon>Eukaryota</taxon>
        <taxon>Fungi</taxon>
        <taxon>Dikarya</taxon>
        <taxon>Ascomycota</taxon>
        <taxon>Pezizomycotina</taxon>
        <taxon>Leotiomycetes</taxon>
        <taxon>Helotiales</taxon>
        <taxon>Mollisiaceae</taxon>
        <taxon>Phialocephala</taxon>
        <taxon>Phialocephala fortinii species complex</taxon>
    </lineage>
</organism>
<feature type="compositionally biased region" description="Basic and acidic residues" evidence="1">
    <location>
        <begin position="54"/>
        <end position="102"/>
    </location>
</feature>
<reference evidence="2 3" key="1">
    <citation type="submission" date="2016-03" db="EMBL/GenBank/DDBJ databases">
        <authorList>
            <person name="Ploux O."/>
        </authorList>
    </citation>
    <scope>NUCLEOTIDE SEQUENCE [LARGE SCALE GENOMIC DNA]</scope>
    <source>
        <strain evidence="2 3">UAMH 11012</strain>
    </source>
</reference>
<proteinExistence type="predicted"/>
<dbReference type="EMBL" id="FJOG01000004">
    <property type="protein sequence ID" value="CZR53932.1"/>
    <property type="molecule type" value="Genomic_DNA"/>
</dbReference>
<sequence length="127" mass="14029">MFHKIDMTSTSPGLSDAQIAAWLSDPENAPQGSAGKIGKSTTKDKNKKNSHSHSHGDRGNKSNHSDKKSESHEKSKKTENESKRKSRSEKTKKSERGSEGRAKRLAGLIGKDYESMKEAHKKKKLIA</sequence>
<evidence type="ECO:0000313" key="2">
    <source>
        <dbReference type="EMBL" id="CZR53932.1"/>
    </source>
</evidence>
<accession>A0A1L7WMD8</accession>
<protein>
    <submittedName>
        <fullName evidence="2">Uncharacterized protein</fullName>
    </submittedName>
</protein>
<name>A0A1L7WMD8_9HELO</name>
<dbReference type="AlphaFoldDB" id="A0A1L7WMD8"/>
<dbReference type="Proteomes" id="UP000184330">
    <property type="component" value="Unassembled WGS sequence"/>
</dbReference>
<keyword evidence="3" id="KW-1185">Reference proteome</keyword>
<evidence type="ECO:0000256" key="1">
    <source>
        <dbReference type="SAM" id="MobiDB-lite"/>
    </source>
</evidence>